<keyword evidence="1" id="KW-0472">Membrane</keyword>
<proteinExistence type="predicted"/>
<accession>A0AB38YIL2</accession>
<dbReference type="RefSeq" id="WP_304996412.1">
    <property type="nucleotide sequence ID" value="NZ_CP101717.1"/>
</dbReference>
<feature type="transmembrane region" description="Helical" evidence="1">
    <location>
        <begin position="39"/>
        <end position="59"/>
    </location>
</feature>
<dbReference type="PANTHER" id="PTHR34703">
    <property type="entry name" value="ANTIPORTER SUBUNIT MNHG2-RELATED"/>
    <property type="match status" value="1"/>
</dbReference>
<feature type="transmembrane region" description="Helical" evidence="1">
    <location>
        <begin position="6"/>
        <end position="27"/>
    </location>
</feature>
<dbReference type="Pfam" id="PF03334">
    <property type="entry name" value="PhaG_MnhG_YufB"/>
    <property type="match status" value="1"/>
</dbReference>
<keyword evidence="1" id="KW-1133">Transmembrane helix</keyword>
<keyword evidence="1" id="KW-0812">Transmembrane</keyword>
<evidence type="ECO:0000256" key="1">
    <source>
        <dbReference type="SAM" id="Phobius"/>
    </source>
</evidence>
<evidence type="ECO:0000313" key="2">
    <source>
        <dbReference type="EMBL" id="WLD59123.1"/>
    </source>
</evidence>
<dbReference type="GO" id="GO:0015385">
    <property type="term" value="F:sodium:proton antiporter activity"/>
    <property type="evidence" value="ECO:0007669"/>
    <property type="project" value="TreeGrafter"/>
</dbReference>
<gene>
    <name evidence="2" type="ORF">NFC81_04880</name>
</gene>
<sequence length="112" mass="12196">MNFWFELVVSFFLLGGALFALIGSIGLARFPDFFTRVHAPTTGTTLGVGGTLIGSVIFFTVTKGTLSIHELLISMFLFITAPVSGHMMAKAAIHLKVKHVEGTRGEPWENKE</sequence>
<dbReference type="AlphaFoldDB" id="A0AB38YIL2"/>
<feature type="transmembrane region" description="Helical" evidence="1">
    <location>
        <begin position="71"/>
        <end position="89"/>
    </location>
</feature>
<organism evidence="2">
    <name type="scientific">Salinispirillum sp. LH 10-3-1</name>
    <dbReference type="NCBI Taxonomy" id="2952525"/>
    <lineage>
        <taxon>Bacteria</taxon>
        <taxon>Pseudomonadati</taxon>
        <taxon>Pseudomonadota</taxon>
        <taxon>Gammaproteobacteria</taxon>
        <taxon>Oceanospirillales</taxon>
        <taxon>Saccharospirillaceae</taxon>
        <taxon>Salinispirillum</taxon>
    </lineage>
</organism>
<dbReference type="NCBIfam" id="TIGR01300">
    <property type="entry name" value="CPA3_mnhG_phaG"/>
    <property type="match status" value="1"/>
</dbReference>
<name>A0AB38YIL2_9GAMM</name>
<protein>
    <submittedName>
        <fullName evidence="2">Na+/H+ antiporter subunit G</fullName>
    </submittedName>
</protein>
<dbReference type="InterPro" id="IPR005133">
    <property type="entry name" value="PhaG_MnhG_YufB"/>
</dbReference>
<dbReference type="EMBL" id="CP101717">
    <property type="protein sequence ID" value="WLD59123.1"/>
    <property type="molecule type" value="Genomic_DNA"/>
</dbReference>
<dbReference type="NCBIfam" id="NF009316">
    <property type="entry name" value="PRK12674.1-5"/>
    <property type="match status" value="1"/>
</dbReference>
<dbReference type="PANTHER" id="PTHR34703:SF1">
    <property type="entry name" value="ANTIPORTER SUBUNIT MNHG2-RELATED"/>
    <property type="match status" value="1"/>
</dbReference>
<reference evidence="2" key="1">
    <citation type="submission" date="2022-07" db="EMBL/GenBank/DDBJ databases">
        <title>Complete genome sequence of Salinispirillum sp. LH10-3-1 capable of multiple carbohydrate inversion isolated from a soda lake.</title>
        <authorList>
            <person name="Liu J."/>
            <person name="Zhai Y."/>
            <person name="Zhang H."/>
            <person name="Yang H."/>
            <person name="Qu J."/>
            <person name="Li J."/>
        </authorList>
    </citation>
    <scope>NUCLEOTIDE SEQUENCE</scope>
    <source>
        <strain evidence="2">LH 10-3-1</strain>
    </source>
</reference>